<dbReference type="EMBL" id="KN833052">
    <property type="protein sequence ID" value="KIM75000.1"/>
    <property type="molecule type" value="Genomic_DNA"/>
</dbReference>
<dbReference type="OrthoDB" id="288590at2759"/>
<evidence type="ECO:0000259" key="2">
    <source>
        <dbReference type="PROSITE" id="PS51471"/>
    </source>
</evidence>
<dbReference type="InterPro" id="IPR050231">
    <property type="entry name" value="Iron_ascorbate_oxido_reductase"/>
</dbReference>
<dbReference type="FunCoup" id="A0A0C3EQZ9">
    <property type="interactions" value="7"/>
</dbReference>
<dbReference type="STRING" id="765440.A0A0C3EQZ9"/>
<dbReference type="GO" id="GO:0046872">
    <property type="term" value="F:metal ion binding"/>
    <property type="evidence" value="ECO:0007669"/>
    <property type="project" value="UniProtKB-KW"/>
</dbReference>
<evidence type="ECO:0000256" key="1">
    <source>
        <dbReference type="RuleBase" id="RU003682"/>
    </source>
</evidence>
<name>A0A0C3EQZ9_PILCF</name>
<dbReference type="InterPro" id="IPR005123">
    <property type="entry name" value="Oxoglu/Fe-dep_dioxygenase_dom"/>
</dbReference>
<dbReference type="Pfam" id="PF14226">
    <property type="entry name" value="DIOX_N"/>
    <property type="match status" value="1"/>
</dbReference>
<feature type="domain" description="Fe2OG dioxygenase" evidence="2">
    <location>
        <begin position="176"/>
        <end position="292"/>
    </location>
</feature>
<protein>
    <recommendedName>
        <fullName evidence="2">Fe2OG dioxygenase domain-containing protein</fullName>
    </recommendedName>
</protein>
<keyword evidence="4" id="KW-1185">Reference proteome</keyword>
<dbReference type="Pfam" id="PF03171">
    <property type="entry name" value="2OG-FeII_Oxy"/>
    <property type="match status" value="1"/>
</dbReference>
<gene>
    <name evidence="3" type="ORF">PILCRDRAFT_689677</name>
</gene>
<dbReference type="InterPro" id="IPR044861">
    <property type="entry name" value="IPNS-like_FE2OG_OXY"/>
</dbReference>
<dbReference type="SUPFAM" id="SSF51197">
    <property type="entry name" value="Clavaminate synthase-like"/>
    <property type="match status" value="1"/>
</dbReference>
<dbReference type="Gene3D" id="2.60.120.330">
    <property type="entry name" value="B-lactam Antibiotic, Isopenicillin N Synthase, Chain"/>
    <property type="match status" value="1"/>
</dbReference>
<evidence type="ECO:0000313" key="4">
    <source>
        <dbReference type="Proteomes" id="UP000054166"/>
    </source>
</evidence>
<proteinExistence type="inferred from homology"/>
<reference evidence="3 4" key="1">
    <citation type="submission" date="2014-04" db="EMBL/GenBank/DDBJ databases">
        <authorList>
            <consortium name="DOE Joint Genome Institute"/>
            <person name="Kuo A."/>
            <person name="Tarkka M."/>
            <person name="Buscot F."/>
            <person name="Kohler A."/>
            <person name="Nagy L.G."/>
            <person name="Floudas D."/>
            <person name="Copeland A."/>
            <person name="Barry K.W."/>
            <person name="Cichocki N."/>
            <person name="Veneault-Fourrey C."/>
            <person name="LaButti K."/>
            <person name="Lindquist E.A."/>
            <person name="Lipzen A."/>
            <person name="Lundell T."/>
            <person name="Morin E."/>
            <person name="Murat C."/>
            <person name="Sun H."/>
            <person name="Tunlid A."/>
            <person name="Henrissat B."/>
            <person name="Grigoriev I.V."/>
            <person name="Hibbett D.S."/>
            <person name="Martin F."/>
            <person name="Nordberg H.P."/>
            <person name="Cantor M.N."/>
            <person name="Hua S.X."/>
        </authorList>
    </citation>
    <scope>NUCLEOTIDE SEQUENCE [LARGE SCALE GENOMIC DNA]</scope>
    <source>
        <strain evidence="3 4">F 1598</strain>
    </source>
</reference>
<dbReference type="HOGENOM" id="CLU_010119_6_1_1"/>
<dbReference type="PANTHER" id="PTHR47990">
    <property type="entry name" value="2-OXOGLUTARATE (2OG) AND FE(II)-DEPENDENT OXYGENASE SUPERFAMILY PROTEIN-RELATED"/>
    <property type="match status" value="1"/>
</dbReference>
<keyword evidence="1" id="KW-0560">Oxidoreductase</keyword>
<dbReference type="InterPro" id="IPR026992">
    <property type="entry name" value="DIOX_N"/>
</dbReference>
<dbReference type="InterPro" id="IPR027443">
    <property type="entry name" value="IPNS-like_sf"/>
</dbReference>
<evidence type="ECO:0000313" key="3">
    <source>
        <dbReference type="EMBL" id="KIM75000.1"/>
    </source>
</evidence>
<dbReference type="Proteomes" id="UP000054166">
    <property type="component" value="Unassembled WGS sequence"/>
</dbReference>
<comment type="similarity">
    <text evidence="1">Belongs to the iron/ascorbate-dependent oxidoreductase family.</text>
</comment>
<dbReference type="GO" id="GO:0016491">
    <property type="term" value="F:oxidoreductase activity"/>
    <property type="evidence" value="ECO:0007669"/>
    <property type="project" value="UniProtKB-KW"/>
</dbReference>
<keyword evidence="1" id="KW-0479">Metal-binding</keyword>
<organism evidence="3 4">
    <name type="scientific">Piloderma croceum (strain F 1598)</name>
    <dbReference type="NCBI Taxonomy" id="765440"/>
    <lineage>
        <taxon>Eukaryota</taxon>
        <taxon>Fungi</taxon>
        <taxon>Dikarya</taxon>
        <taxon>Basidiomycota</taxon>
        <taxon>Agaricomycotina</taxon>
        <taxon>Agaricomycetes</taxon>
        <taxon>Agaricomycetidae</taxon>
        <taxon>Atheliales</taxon>
        <taxon>Atheliaceae</taxon>
        <taxon>Piloderma</taxon>
    </lineage>
</organism>
<dbReference type="AlphaFoldDB" id="A0A0C3EQZ9"/>
<sequence>MLYPLLTSPEAAREIGNKFFAACRDVGFAYLINLTTAEQQEHVNKMFQWSRTLFGLSEEDKMRAARPKDPTWHRGYSGVGREQVSQMEYDPDKLAELRKVAPDYKESFDLGNDAPTARLPNVWPPEEEIPALRGFRAHAKEFFEQGLLLEKKVLKALAMGIPGAADNFFDEYHADAENQIRLLHYPGAPAEVFVSGAKGRVAPHTDFGTCTLLFQDPEDTRGGLEVEDPRKPGHFVPAPPVAGAIVFNIGDFLMRWSNDMLKSTLHRVRAPSPQEGETHTCSRYSIPYFIGADPNKKVECIPGCYSPDRPKRYEPITVKEYIDMRMSANY</sequence>
<dbReference type="PROSITE" id="PS51471">
    <property type="entry name" value="FE2OG_OXY"/>
    <property type="match status" value="1"/>
</dbReference>
<reference evidence="4" key="2">
    <citation type="submission" date="2015-01" db="EMBL/GenBank/DDBJ databases">
        <title>Evolutionary Origins and Diversification of the Mycorrhizal Mutualists.</title>
        <authorList>
            <consortium name="DOE Joint Genome Institute"/>
            <consortium name="Mycorrhizal Genomics Consortium"/>
            <person name="Kohler A."/>
            <person name="Kuo A."/>
            <person name="Nagy L.G."/>
            <person name="Floudas D."/>
            <person name="Copeland A."/>
            <person name="Barry K.W."/>
            <person name="Cichocki N."/>
            <person name="Veneault-Fourrey C."/>
            <person name="LaButti K."/>
            <person name="Lindquist E.A."/>
            <person name="Lipzen A."/>
            <person name="Lundell T."/>
            <person name="Morin E."/>
            <person name="Murat C."/>
            <person name="Riley R."/>
            <person name="Ohm R."/>
            <person name="Sun H."/>
            <person name="Tunlid A."/>
            <person name="Henrissat B."/>
            <person name="Grigoriev I.V."/>
            <person name="Hibbett D.S."/>
            <person name="Martin F."/>
        </authorList>
    </citation>
    <scope>NUCLEOTIDE SEQUENCE [LARGE SCALE GENOMIC DNA]</scope>
    <source>
        <strain evidence="4">F 1598</strain>
    </source>
</reference>
<keyword evidence="1" id="KW-0408">Iron</keyword>
<accession>A0A0C3EQZ9</accession>
<dbReference type="InParanoid" id="A0A0C3EQZ9"/>